<dbReference type="EMBL" id="AP018050">
    <property type="protein sequence ID" value="BBA30022.1"/>
    <property type="molecule type" value="Genomic_DNA"/>
</dbReference>
<accession>A0A250KK68</accession>
<dbReference type="Proteomes" id="UP000267517">
    <property type="component" value="Chromosome II"/>
</dbReference>
<reference evidence="2 4" key="1">
    <citation type="submission" date="2017-05" db="EMBL/GenBank/DDBJ databases">
        <title>whole genome sequence of Prevotella melaninogenica GAI 07411.</title>
        <authorList>
            <person name="Kondo Y."/>
            <person name="Hoshino T."/>
        </authorList>
    </citation>
    <scope>NUCLEOTIDE SEQUENCE [LARGE SCALE GENOMIC DNA]</scope>
    <source>
        <strain evidence="2 4">GAI 07411</strain>
    </source>
</reference>
<protein>
    <submittedName>
        <fullName evidence="2">Uncharacterized protein</fullName>
    </submittedName>
</protein>
<evidence type="ECO:0000313" key="2">
    <source>
        <dbReference type="EMBL" id="BBA30022.1"/>
    </source>
</evidence>
<evidence type="ECO:0000256" key="1">
    <source>
        <dbReference type="SAM" id="Phobius"/>
    </source>
</evidence>
<feature type="transmembrane region" description="Helical" evidence="1">
    <location>
        <begin position="35"/>
        <end position="54"/>
    </location>
</feature>
<keyword evidence="1" id="KW-0812">Transmembrane</keyword>
<keyword evidence="1" id="KW-1133">Transmembrane helix</keyword>
<gene>
    <name evidence="2" type="ORF">PMEL_200549</name>
    <name evidence="3" type="ORF">PMEL_200586</name>
</gene>
<organism evidence="2 4">
    <name type="scientific">Prevotella melaninogenica</name>
    <dbReference type="NCBI Taxonomy" id="28132"/>
    <lineage>
        <taxon>Bacteria</taxon>
        <taxon>Pseudomonadati</taxon>
        <taxon>Bacteroidota</taxon>
        <taxon>Bacteroidia</taxon>
        <taxon>Bacteroidales</taxon>
        <taxon>Prevotellaceae</taxon>
        <taxon>Prevotella</taxon>
    </lineage>
</organism>
<evidence type="ECO:0000313" key="3">
    <source>
        <dbReference type="EMBL" id="BBA30058.1"/>
    </source>
</evidence>
<name>A0A250KK68_9BACT</name>
<proteinExistence type="predicted"/>
<dbReference type="AlphaFoldDB" id="A0A250KK68"/>
<evidence type="ECO:0000313" key="4">
    <source>
        <dbReference type="Proteomes" id="UP000267517"/>
    </source>
</evidence>
<sequence>MIIFAFALCAVLVYITVKSVWGLFKNWKEMDFKSCLINITLSIISVGGFTYILWKQKAIQDVIEFIKNI</sequence>
<dbReference type="EMBL" id="AP018050">
    <property type="protein sequence ID" value="BBA30058.1"/>
    <property type="molecule type" value="Genomic_DNA"/>
</dbReference>
<keyword evidence="1" id="KW-0472">Membrane</keyword>